<organism evidence="2 3">
    <name type="scientific">Nitrosomonas marina</name>
    <dbReference type="NCBI Taxonomy" id="917"/>
    <lineage>
        <taxon>Bacteria</taxon>
        <taxon>Pseudomonadati</taxon>
        <taxon>Pseudomonadota</taxon>
        <taxon>Betaproteobacteria</taxon>
        <taxon>Nitrosomonadales</taxon>
        <taxon>Nitrosomonadaceae</taxon>
        <taxon>Nitrosomonas</taxon>
    </lineage>
</organism>
<proteinExistence type="predicted"/>
<sequence>MATIGYDNTSVHVIEQVIFDFSFVADTVEPEHESQLSDWIVSTLLPAMEVVLNEYDEADKVLRINQVTLDLGIVSETNFSDQTVQRLQEQFGLQLKQARESSHHHLVTLPFLHTPTTSVSDKSENVVPVSLFQSGFEELKQFMLTGSLPWYVDATDVHWHEKSMERVLKEALSTSALREMLMQMPQQDRILFIWRMVQQFSPGMLGSVLHQIDPQHNRLLLGLIESLQTMLSTSALPAERYNKLMTVLWAWIIDDVTCQSPLPRSARFSRLIRQYLKMIVVPVLHEEEGQLLDRLIETARVHGDFEQLSKILLKAADHDFQEDCPSAIQRVTIEHLTPFEQIEATQTGNGQDEVSGPGNEKDKSVAESLSLSRWLYRRIFTAMQHAGISAPFSDSTIEQPLDMLGLQQRLQAILQDTKARDQIIARLPQTALMDILFAQSPLIAFIVGQFVLKAERFYRYAQCQRHSISVSFDDWINCFWKSVLRFVATVSSAGTSTDTLAAAGIARALTQCLYDGPDNTTILQSWYQALEPTQSSEDTYSLRILQIIVADAMAYPAFEKHFLPDGPAVHHLHDKLQSRQAQTSTGADKHVSTSADIDPVNSSWTGDTGDHVTSGIVSVLESATIVEKDLSVAQFRSTDVLANRKWMLTLLSDQLTRARIAAELPEPALIDMVYRISPYAAQILTQTLTCADTLYQSTVNPRDADISAWRRRLFDNVLNFMLLTQDLDFPDSDFDAVDFCLAMTRGMSQDCNGAAILAFWRNGLRRQREQQGERIAEMSLDNSLIDILFVASAERPAITVIEEMHQIAVHLKDDYTRQLQRLRTLFECGRLHTGTVPEGELKSMIHGILDLYPGSARADRLAFVEAIDSHARHIDNSAGYYCQVLKKLVCDENIDLEALVSTDAEKEPVIQPNIPNTPAEGKLFIQKPFEETLLCRLLITLRQAGITRLDFDRFEVNQIAYARQQLVDLLLEQDERQRLIACLPQSTLLDISYVLSPRAAFILAQLIRHADTLLRYDENVHYRTNAARLNQLWNHALRCLADMSLHSNFNTNLFFRALALGQSQGQDAVTILCSWSDALKKLQDERYAYATNVLYNFVLDAISTLRSSAQRNFSADEQMDLVQQLQTTDSRTLKRRLKSSLEDGRLVIAALTETRARVLVQELLECNSELKDEDRRLFINAIESHLPESGNSAVYFQLILKKLLFDDTVDLEAVVAQSETTNSVISAEAVSTTAKEHFIEPINQRIRLALQQVGIAGTEQYTGQFIGLSKADETLALRKQLLALVHNAVSRQKLIEKLPESILIDIAYTVLPQSVFILADWLSHAEFLRQYTKNIKQPGSDAWRRQIWESGLKALSAISRVGKSDETVEETAVTFEFVYALLQDLAGDEDALGLARIWNQALLIEQQGHEQKNAVRQIQHTSVLQHLLQGVLIQYSGVSGNQIKKPENSPRLSTNFAQDIQVKRLAVLDSNIGKLTDECGDEYFIQNAGLVLAAPYLPHLFGRLEWLDNDGLINKPAIERAVHLLQFIVNEASQPPEYQLVLNKILCGLPVVMPVSRDIQLNAQELETAESLLNGIIQNWKILGKTSMSGLRETFLQRRGRLVLQEDMWSLTIEPGPFDMLLDQLPWSFSVIKYKWMTRAIQVAWR</sequence>
<dbReference type="Proteomes" id="UP000199345">
    <property type="component" value="Unassembled WGS sequence"/>
</dbReference>
<protein>
    <submittedName>
        <fullName evidence="2">Uncharacterized protein</fullName>
    </submittedName>
</protein>
<dbReference type="EMBL" id="FOIA01000002">
    <property type="protein sequence ID" value="SES70505.1"/>
    <property type="molecule type" value="Genomic_DNA"/>
</dbReference>
<dbReference type="OrthoDB" id="499748at2"/>
<name>A0A1H9YND0_9PROT</name>
<feature type="region of interest" description="Disordered" evidence="1">
    <location>
        <begin position="578"/>
        <end position="604"/>
    </location>
</feature>
<accession>A0A1H9YND0</accession>
<evidence type="ECO:0000313" key="2">
    <source>
        <dbReference type="EMBL" id="SES70505.1"/>
    </source>
</evidence>
<keyword evidence="3" id="KW-1185">Reference proteome</keyword>
<feature type="region of interest" description="Disordered" evidence="1">
    <location>
        <begin position="344"/>
        <end position="363"/>
    </location>
</feature>
<dbReference type="Pfam" id="PF19268">
    <property type="entry name" value="CIS_TMP"/>
    <property type="match status" value="2"/>
</dbReference>
<dbReference type="RefSeq" id="WP_090655520.1">
    <property type="nucleotide sequence ID" value="NZ_FOIA01000002.1"/>
</dbReference>
<gene>
    <name evidence="2" type="ORF">SAMN05216326_10284</name>
</gene>
<dbReference type="InterPro" id="IPR045538">
    <property type="entry name" value="CIS_TMP"/>
</dbReference>
<evidence type="ECO:0000256" key="1">
    <source>
        <dbReference type="SAM" id="MobiDB-lite"/>
    </source>
</evidence>
<reference evidence="3" key="1">
    <citation type="submission" date="2016-10" db="EMBL/GenBank/DDBJ databases">
        <authorList>
            <person name="Varghese N."/>
            <person name="Submissions S."/>
        </authorList>
    </citation>
    <scope>NUCLEOTIDE SEQUENCE [LARGE SCALE GENOMIC DNA]</scope>
    <source>
        <strain evidence="3">Nm71</strain>
    </source>
</reference>
<evidence type="ECO:0000313" key="3">
    <source>
        <dbReference type="Proteomes" id="UP000199345"/>
    </source>
</evidence>